<sequence length="480" mass="50692">MRGDGLFIGGRWVAPSSDAVIEVISPVTEAPVARVAAAGPSDVDAAVEAARNAFDDGPWPRLDPSERTAAVRRLAELYGERRLEMADLITAEIGAPTSFAQRAQVGLPWMMMTAFADLAADFAWQETRRGRYGADIRIRREPVGVVAAIVPWNMPQFLIVTKLMPALLAGCCVVVKPAPESPLDALLLAELLDELDLPPGVVNVVPGGADVGAYLVGHTGVDKVSFTGSTAAGRRVAAACATGLKRVSLELGGKSAAIVLDDADPAAVAVGIRSASLSNSGQICNALTRILVPAKRSDEFVDALAAEIKTLVVGDPSDPATQLGPLVSRRQQQRVLDYIEMGQREGARLVTGGTGMPDGAERGWYVRPTLFADADNSMRIAREEIFGPVLTVIGYDDEDEAVRIANDSDYGLAGSVFSDDTERGVALATRMRTGTFGVNQGYTMDPYAPFGGVKSSGYGRELGREGIEAYLDTKSISVAG</sequence>
<keyword evidence="2 6" id="KW-0560">Oxidoreductase</keyword>
<evidence type="ECO:0000313" key="9">
    <source>
        <dbReference type="Proteomes" id="UP000193487"/>
    </source>
</evidence>
<evidence type="ECO:0000259" key="7">
    <source>
        <dbReference type="Pfam" id="PF00171"/>
    </source>
</evidence>
<dbReference type="Gene3D" id="3.40.605.10">
    <property type="entry name" value="Aldehyde Dehydrogenase, Chain A, domain 1"/>
    <property type="match status" value="1"/>
</dbReference>
<evidence type="ECO:0000256" key="4">
    <source>
        <dbReference type="ARBA" id="ARBA00049194"/>
    </source>
</evidence>
<dbReference type="CDD" id="cd07139">
    <property type="entry name" value="ALDH_AldA-Rv0768"/>
    <property type="match status" value="1"/>
</dbReference>
<keyword evidence="9" id="KW-1185">Reference proteome</keyword>
<organism evidence="8 9">
    <name type="scientific">Mycobacterium kyorinense</name>
    <dbReference type="NCBI Taxonomy" id="487514"/>
    <lineage>
        <taxon>Bacteria</taxon>
        <taxon>Bacillati</taxon>
        <taxon>Actinomycetota</taxon>
        <taxon>Actinomycetes</taxon>
        <taxon>Mycobacteriales</taxon>
        <taxon>Mycobacteriaceae</taxon>
        <taxon>Mycobacterium</taxon>
    </lineage>
</organism>
<dbReference type="Gene3D" id="3.40.309.10">
    <property type="entry name" value="Aldehyde Dehydrogenase, Chain A, domain 2"/>
    <property type="match status" value="1"/>
</dbReference>
<evidence type="ECO:0000256" key="6">
    <source>
        <dbReference type="RuleBase" id="RU003345"/>
    </source>
</evidence>
<reference evidence="8 9" key="1">
    <citation type="submission" date="2016-01" db="EMBL/GenBank/DDBJ databases">
        <title>The new phylogeny of the genus Mycobacterium.</title>
        <authorList>
            <person name="Tarcisio F."/>
            <person name="Conor M."/>
            <person name="Antonella G."/>
            <person name="Elisabetta G."/>
            <person name="Giulia F.S."/>
            <person name="Sara T."/>
            <person name="Anna F."/>
            <person name="Clotilde B."/>
            <person name="Roberto B."/>
            <person name="Veronica D.S."/>
            <person name="Fabio R."/>
            <person name="Monica P."/>
            <person name="Olivier J."/>
            <person name="Enrico T."/>
            <person name="Nicola S."/>
        </authorList>
    </citation>
    <scope>NUCLEOTIDE SEQUENCE [LARGE SCALE GENOMIC DNA]</scope>
    <source>
        <strain evidence="8 9">DSM 45166</strain>
    </source>
</reference>
<comment type="similarity">
    <text evidence="1 6">Belongs to the aldehyde dehydrogenase family.</text>
</comment>
<dbReference type="OrthoDB" id="6882680at2"/>
<dbReference type="PROSITE" id="PS00070">
    <property type="entry name" value="ALDEHYDE_DEHYDR_CYS"/>
    <property type="match status" value="1"/>
</dbReference>
<dbReference type="Pfam" id="PF00171">
    <property type="entry name" value="Aldedh"/>
    <property type="match status" value="1"/>
</dbReference>
<proteinExistence type="inferred from homology"/>
<evidence type="ECO:0000256" key="2">
    <source>
        <dbReference type="ARBA" id="ARBA00023002"/>
    </source>
</evidence>
<dbReference type="EMBL" id="LQPE01000106">
    <property type="protein sequence ID" value="ORW04350.1"/>
    <property type="molecule type" value="Genomic_DNA"/>
</dbReference>
<dbReference type="FunFam" id="3.40.309.10:FF:000012">
    <property type="entry name" value="Betaine aldehyde dehydrogenase"/>
    <property type="match status" value="1"/>
</dbReference>
<dbReference type="RefSeq" id="WP_057003277.1">
    <property type="nucleotide sequence ID" value="NZ_LLXQ01000015.1"/>
</dbReference>
<dbReference type="AlphaFoldDB" id="A0A1X1Y035"/>
<dbReference type="PANTHER" id="PTHR42804:SF1">
    <property type="entry name" value="ALDEHYDE DEHYDROGENASE-RELATED"/>
    <property type="match status" value="1"/>
</dbReference>
<dbReference type="GO" id="GO:0004029">
    <property type="term" value="F:aldehyde dehydrogenase (NAD+) activity"/>
    <property type="evidence" value="ECO:0007669"/>
    <property type="project" value="UniProtKB-EC"/>
</dbReference>
<dbReference type="PROSITE" id="PS00687">
    <property type="entry name" value="ALDEHYDE_DEHYDR_GLU"/>
    <property type="match status" value="1"/>
</dbReference>
<dbReference type="FunFam" id="3.40.605.10:FF:000007">
    <property type="entry name" value="NAD/NADP-dependent betaine aldehyde dehydrogenase"/>
    <property type="match status" value="1"/>
</dbReference>
<dbReference type="InterPro" id="IPR016162">
    <property type="entry name" value="Ald_DH_N"/>
</dbReference>
<dbReference type="EC" id="1.2.1.3" evidence="3"/>
<evidence type="ECO:0000313" key="8">
    <source>
        <dbReference type="EMBL" id="ORW04350.1"/>
    </source>
</evidence>
<comment type="catalytic activity">
    <reaction evidence="4">
        <text>an aldehyde + NAD(+) + H2O = a carboxylate + NADH + 2 H(+)</text>
        <dbReference type="Rhea" id="RHEA:16185"/>
        <dbReference type="ChEBI" id="CHEBI:15377"/>
        <dbReference type="ChEBI" id="CHEBI:15378"/>
        <dbReference type="ChEBI" id="CHEBI:17478"/>
        <dbReference type="ChEBI" id="CHEBI:29067"/>
        <dbReference type="ChEBI" id="CHEBI:57540"/>
        <dbReference type="ChEBI" id="CHEBI:57945"/>
        <dbReference type="EC" id="1.2.1.3"/>
    </reaction>
</comment>
<feature type="active site" evidence="5">
    <location>
        <position position="250"/>
    </location>
</feature>
<dbReference type="STRING" id="487514.A5707_11605"/>
<protein>
    <recommendedName>
        <fullName evidence="3">aldehyde dehydrogenase (NAD(+))</fullName>
        <ecNumber evidence="3">1.2.1.3</ecNumber>
    </recommendedName>
</protein>
<evidence type="ECO:0000256" key="5">
    <source>
        <dbReference type="PROSITE-ProRule" id="PRU10007"/>
    </source>
</evidence>
<dbReference type="InterPro" id="IPR016161">
    <property type="entry name" value="Ald_DH/histidinol_DH"/>
</dbReference>
<gene>
    <name evidence="8" type="ORF">AWC14_03635</name>
</gene>
<comment type="caution">
    <text evidence="8">The sequence shown here is derived from an EMBL/GenBank/DDBJ whole genome shotgun (WGS) entry which is preliminary data.</text>
</comment>
<accession>A0A1X1Y035</accession>
<dbReference type="SUPFAM" id="SSF53720">
    <property type="entry name" value="ALDH-like"/>
    <property type="match status" value="1"/>
</dbReference>
<name>A0A1X1Y035_9MYCO</name>
<dbReference type="InterPro" id="IPR029510">
    <property type="entry name" value="Ald_DH_CS_GLU"/>
</dbReference>
<dbReference type="InterPro" id="IPR016160">
    <property type="entry name" value="Ald_DH_CS_CYS"/>
</dbReference>
<feature type="domain" description="Aldehyde dehydrogenase" evidence="7">
    <location>
        <begin position="12"/>
        <end position="476"/>
    </location>
</feature>
<evidence type="ECO:0000256" key="3">
    <source>
        <dbReference type="ARBA" id="ARBA00024226"/>
    </source>
</evidence>
<dbReference type="Proteomes" id="UP000193487">
    <property type="component" value="Unassembled WGS sequence"/>
</dbReference>
<dbReference type="PANTHER" id="PTHR42804">
    <property type="entry name" value="ALDEHYDE DEHYDROGENASE"/>
    <property type="match status" value="1"/>
</dbReference>
<evidence type="ECO:0000256" key="1">
    <source>
        <dbReference type="ARBA" id="ARBA00009986"/>
    </source>
</evidence>
<dbReference type="InterPro" id="IPR016163">
    <property type="entry name" value="Ald_DH_C"/>
</dbReference>
<dbReference type="InterPro" id="IPR015590">
    <property type="entry name" value="Aldehyde_DH_dom"/>
</dbReference>